<keyword evidence="5" id="KW-1185">Reference proteome</keyword>
<evidence type="ECO:0000256" key="1">
    <source>
        <dbReference type="ARBA" id="ARBA00022801"/>
    </source>
</evidence>
<dbReference type="Pfam" id="PF07470">
    <property type="entry name" value="Glyco_hydro_88"/>
    <property type="match status" value="1"/>
</dbReference>
<dbReference type="InterPro" id="IPR008928">
    <property type="entry name" value="6-hairpin_glycosidase_sf"/>
</dbReference>
<dbReference type="SUPFAM" id="SSF48208">
    <property type="entry name" value="Six-hairpin glycosidases"/>
    <property type="match status" value="1"/>
</dbReference>
<dbReference type="GO" id="GO:0016787">
    <property type="term" value="F:hydrolase activity"/>
    <property type="evidence" value="ECO:0007669"/>
    <property type="project" value="UniProtKB-KW"/>
</dbReference>
<dbReference type="RefSeq" id="WP_379860370.1">
    <property type="nucleotide sequence ID" value="NZ_JBHMFC010000016.1"/>
</dbReference>
<dbReference type="EMBL" id="JBHMFC010000016">
    <property type="protein sequence ID" value="MFB9056170.1"/>
    <property type="molecule type" value="Genomic_DNA"/>
</dbReference>
<dbReference type="PANTHER" id="PTHR36845">
    <property type="entry name" value="HYDROLASE, PUTATIVE (AFU_ORTHOLOGUE AFUA_7G05090)-RELATED"/>
    <property type="match status" value="1"/>
</dbReference>
<gene>
    <name evidence="4" type="ORF">ACFFU9_05375</name>
</gene>
<keyword evidence="1 4" id="KW-0378">Hydrolase</keyword>
<proteinExistence type="inferred from homology"/>
<protein>
    <submittedName>
        <fullName evidence="4">Glycoside hydrolase family 88 protein</fullName>
    </submittedName>
</protein>
<name>A0ABV5F9P1_9FLAO</name>
<dbReference type="InterPro" id="IPR052369">
    <property type="entry name" value="UG_Glycosaminoglycan_Hydrolase"/>
</dbReference>
<feature type="chain" id="PRO_5045494330" evidence="3">
    <location>
        <begin position="18"/>
        <end position="413"/>
    </location>
</feature>
<dbReference type="InterPro" id="IPR010905">
    <property type="entry name" value="Glyco_hydro_88"/>
</dbReference>
<keyword evidence="3" id="KW-0732">Signal</keyword>
<dbReference type="InterPro" id="IPR012341">
    <property type="entry name" value="6hp_glycosidase-like_sf"/>
</dbReference>
<dbReference type="Gene3D" id="1.50.10.10">
    <property type="match status" value="1"/>
</dbReference>
<dbReference type="PROSITE" id="PS51257">
    <property type="entry name" value="PROKAR_LIPOPROTEIN"/>
    <property type="match status" value="1"/>
</dbReference>
<evidence type="ECO:0000256" key="2">
    <source>
        <dbReference type="ARBA" id="ARBA00038358"/>
    </source>
</evidence>
<evidence type="ECO:0000313" key="4">
    <source>
        <dbReference type="EMBL" id="MFB9056170.1"/>
    </source>
</evidence>
<feature type="signal peptide" evidence="3">
    <location>
        <begin position="1"/>
        <end position="17"/>
    </location>
</feature>
<organism evidence="4 5">
    <name type="scientific">Mariniflexile ostreae</name>
    <dbReference type="NCBI Taxonomy" id="1520892"/>
    <lineage>
        <taxon>Bacteria</taxon>
        <taxon>Pseudomonadati</taxon>
        <taxon>Bacteroidota</taxon>
        <taxon>Flavobacteriia</taxon>
        <taxon>Flavobacteriales</taxon>
        <taxon>Flavobacteriaceae</taxon>
        <taxon>Mariniflexile</taxon>
    </lineage>
</organism>
<evidence type="ECO:0000256" key="3">
    <source>
        <dbReference type="SAM" id="SignalP"/>
    </source>
</evidence>
<comment type="caution">
    <text evidence="4">The sequence shown here is derived from an EMBL/GenBank/DDBJ whole genome shotgun (WGS) entry which is preliminary data.</text>
</comment>
<evidence type="ECO:0000313" key="5">
    <source>
        <dbReference type="Proteomes" id="UP001589585"/>
    </source>
</evidence>
<accession>A0ABV5F9P1</accession>
<dbReference type="Proteomes" id="UP001589585">
    <property type="component" value="Unassembled WGS sequence"/>
</dbReference>
<reference evidence="4 5" key="1">
    <citation type="submission" date="2024-09" db="EMBL/GenBank/DDBJ databases">
        <authorList>
            <person name="Sun Q."/>
            <person name="Mori K."/>
        </authorList>
    </citation>
    <scope>NUCLEOTIDE SEQUENCE [LARGE SCALE GENOMIC DNA]</scope>
    <source>
        <strain evidence="4 5">CECT 8622</strain>
    </source>
</reference>
<sequence>MNRIKPFLVLAAFLVLACNSTKKETSSEKEVSGFNPQTVLDLNVSKTKETVKTLSSVDSFPRNIDNDKTNWNFVDVEDWCSGFWPGVLWYAYEASGDEYLKEQAESFTNPLKKIAYAPADNHDIGFMVYCSYGNGYRLTGNEAYKDILLSAADTLATLYNPKVGTILSWPSQMHNYKYNTIIDNMMNLELLFWAAKNGGDKSLYDIAKSHAEKTMEHIVREDNSIYHVGSFDEGTGEFLRGYTHQGYADESMWARGQGWGIYGFAMAYRETGEQAFLDTAIRVSDHYMDRLPEDGIPYWDFDDPKIPNAPRDASAAAVAACGLLELSELVKDEALQQKYFNAAESYLEELSTNNYLSGDVNQALLLHSTGHYPKNSEIDVPIIYADYYYMEALLRLKKLNNSKQKDAVAVNKN</sequence>
<comment type="similarity">
    <text evidence="2">Belongs to the glycosyl hydrolase 88 family.</text>
</comment>
<dbReference type="PANTHER" id="PTHR36845:SF1">
    <property type="entry name" value="HYDROLASE, PUTATIVE (AFU_ORTHOLOGUE AFUA_7G05090)-RELATED"/>
    <property type="match status" value="1"/>
</dbReference>